<accession>A0A9E6STY7</accession>
<dbReference type="Pfam" id="PF03927">
    <property type="entry name" value="NapD"/>
    <property type="match status" value="1"/>
</dbReference>
<dbReference type="AlphaFoldDB" id="A0A9E6STY7"/>
<evidence type="ECO:0000256" key="1">
    <source>
        <dbReference type="HAMAP-Rule" id="MF_02200"/>
    </source>
</evidence>
<dbReference type="RefSeq" id="WP_165058757.1">
    <property type="nucleotide sequence ID" value="NZ_CP072829.1"/>
</dbReference>
<keyword evidence="1" id="KW-0143">Chaperone</keyword>
<evidence type="ECO:0000313" key="2">
    <source>
        <dbReference type="EMBL" id="NHM14050.1"/>
    </source>
</evidence>
<comment type="similarity">
    <text evidence="1">Belongs to the NapD family.</text>
</comment>
<reference evidence="2 4" key="1">
    <citation type="submission" date="2019-11" db="EMBL/GenBank/DDBJ databases">
        <title>Eggerthellaceae novel genus isolated from the rectal contents of marmort.</title>
        <authorList>
            <person name="Zhang G."/>
        </authorList>
    </citation>
    <scope>NUCLEOTIDE SEQUENCE [LARGE SCALE GENOMIC DNA]</scope>
    <source>
        <strain evidence="2">Zg-886</strain>
        <strain evidence="4">zg-886</strain>
    </source>
</reference>
<dbReference type="HAMAP" id="MF_02200">
    <property type="entry name" value="NapD"/>
    <property type="match status" value="1"/>
</dbReference>
<dbReference type="GO" id="GO:0005737">
    <property type="term" value="C:cytoplasm"/>
    <property type="evidence" value="ECO:0007669"/>
    <property type="project" value="UniProtKB-SubCell"/>
</dbReference>
<dbReference type="Proteomes" id="UP000636394">
    <property type="component" value="Unassembled WGS sequence"/>
</dbReference>
<comment type="subcellular location">
    <subcellularLocation>
        <location evidence="1">Cytoplasm</location>
    </subcellularLocation>
</comment>
<evidence type="ECO:0000313" key="3">
    <source>
        <dbReference type="EMBL" id="QTU83918.1"/>
    </source>
</evidence>
<gene>
    <name evidence="1" type="primary">napD</name>
    <name evidence="2" type="ORF">GMI68_04605</name>
    <name evidence="3" type="ORF">J7S26_05980</name>
</gene>
<protein>
    <recommendedName>
        <fullName evidence="1">Chaperone NapD</fullName>
    </recommendedName>
    <alternativeName>
        <fullName evidence="1">NapA signal peptide-binding chaperone NapD</fullName>
    </alternativeName>
</protein>
<evidence type="ECO:0000313" key="4">
    <source>
        <dbReference type="Proteomes" id="UP000636394"/>
    </source>
</evidence>
<sequence length="96" mass="9965">MAANDVISSLVVEVAPGSEDDVAAALEKLSGVEVHETHETRLVVTIEAESVGASSATAESFLRIPGVLAVNLVYVNCEGLYDHDGESSFVSDSATD</sequence>
<dbReference type="GO" id="GO:0051224">
    <property type="term" value="P:negative regulation of protein transport"/>
    <property type="evidence" value="ECO:0007669"/>
    <property type="project" value="UniProtKB-UniRule"/>
</dbReference>
<evidence type="ECO:0000313" key="5">
    <source>
        <dbReference type="Proteomes" id="UP000671910"/>
    </source>
</evidence>
<dbReference type="EMBL" id="WPCR01000005">
    <property type="protein sequence ID" value="NHM14050.1"/>
    <property type="molecule type" value="Genomic_DNA"/>
</dbReference>
<dbReference type="Gene3D" id="3.30.70.920">
    <property type="match status" value="1"/>
</dbReference>
<reference evidence="3" key="2">
    <citation type="submission" date="2021-04" db="EMBL/GenBank/DDBJ databases">
        <title>Novel species in family Eggerthellaceae.</title>
        <authorList>
            <person name="Zhang G."/>
        </authorList>
    </citation>
    <scope>NUCLEOTIDE SEQUENCE</scope>
    <source>
        <strain evidence="3">Zg-886</strain>
    </source>
</reference>
<dbReference type="EMBL" id="CP072829">
    <property type="protein sequence ID" value="QTU83918.1"/>
    <property type="molecule type" value="Genomic_DNA"/>
</dbReference>
<dbReference type="Proteomes" id="UP000671910">
    <property type="component" value="Chromosome"/>
</dbReference>
<dbReference type="GO" id="GO:0005048">
    <property type="term" value="F:signal sequence binding"/>
    <property type="evidence" value="ECO:0007669"/>
    <property type="project" value="UniProtKB-UniRule"/>
</dbReference>
<comment type="subunit">
    <text evidence="1">Interacts with the cytoplasmic NapA precursor.</text>
</comment>
<proteinExistence type="inferred from homology"/>
<keyword evidence="4" id="KW-1185">Reference proteome</keyword>
<name>A0A9E6STY7_9ACTN</name>
<dbReference type="KEGG" id="ebz:J7S26_05980"/>
<dbReference type="InterPro" id="IPR005623">
    <property type="entry name" value="Chaperone_NapD_NO3_reduct"/>
</dbReference>
<organism evidence="3 5">
    <name type="scientific">Xiamenia xianingshaonis</name>
    <dbReference type="NCBI Taxonomy" id="2682776"/>
    <lineage>
        <taxon>Bacteria</taxon>
        <taxon>Bacillati</taxon>
        <taxon>Actinomycetota</taxon>
        <taxon>Coriobacteriia</taxon>
        <taxon>Eggerthellales</taxon>
        <taxon>Eggerthellaceae</taxon>
        <taxon>Xiamenia</taxon>
    </lineage>
</organism>
<comment type="function">
    <text evidence="1">Chaperone for NapA, the catalytic subunit of the periplasmic nitrate reductase. It binds directly and specifically to the twin-arginine signal peptide of NapA, preventing premature interaction with the Tat translocase and premature export.</text>
</comment>
<keyword evidence="1" id="KW-0963">Cytoplasm</keyword>